<dbReference type="InterPro" id="IPR008993">
    <property type="entry name" value="TIMP-like_OB-fold"/>
</dbReference>
<reference evidence="4 5" key="1">
    <citation type="journal article" date="2023" name="Nucleic Acids Res.">
        <title>The hologenome of Daphnia magna reveals possible DNA methylation and microbiome-mediated evolution of the host genome.</title>
        <authorList>
            <person name="Chaturvedi A."/>
            <person name="Li X."/>
            <person name="Dhandapani V."/>
            <person name="Marshall H."/>
            <person name="Kissane S."/>
            <person name="Cuenca-Cambronero M."/>
            <person name="Asole G."/>
            <person name="Calvet F."/>
            <person name="Ruiz-Romero M."/>
            <person name="Marangio P."/>
            <person name="Guigo R."/>
            <person name="Rago D."/>
            <person name="Mirbahai L."/>
            <person name="Eastwood N."/>
            <person name="Colbourne J.K."/>
            <person name="Zhou J."/>
            <person name="Mallon E."/>
            <person name="Orsini L."/>
        </authorList>
    </citation>
    <scope>NUCLEOTIDE SEQUENCE [LARGE SCALE GENOMIC DNA]</scope>
    <source>
        <strain evidence="4">LRV0_1</strain>
    </source>
</reference>
<dbReference type="EMBL" id="JAOYFB010000037">
    <property type="protein sequence ID" value="KAK4022231.1"/>
    <property type="molecule type" value="Genomic_DNA"/>
</dbReference>
<evidence type="ECO:0000256" key="2">
    <source>
        <dbReference type="SAM" id="SignalP"/>
    </source>
</evidence>
<evidence type="ECO:0000313" key="4">
    <source>
        <dbReference type="EMBL" id="KAK4022231.1"/>
    </source>
</evidence>
<comment type="caution">
    <text evidence="4">The sequence shown here is derived from an EMBL/GenBank/DDBJ whole genome shotgun (WGS) entry which is preliminary data.</text>
</comment>
<organism evidence="4 5">
    <name type="scientific">Daphnia magna</name>
    <dbReference type="NCBI Taxonomy" id="35525"/>
    <lineage>
        <taxon>Eukaryota</taxon>
        <taxon>Metazoa</taxon>
        <taxon>Ecdysozoa</taxon>
        <taxon>Arthropoda</taxon>
        <taxon>Crustacea</taxon>
        <taxon>Branchiopoda</taxon>
        <taxon>Diplostraca</taxon>
        <taxon>Cladocera</taxon>
        <taxon>Anomopoda</taxon>
        <taxon>Daphniidae</taxon>
        <taxon>Daphnia</taxon>
    </lineage>
</organism>
<feature type="signal peptide" evidence="2">
    <location>
        <begin position="1"/>
        <end position="28"/>
    </location>
</feature>
<dbReference type="InterPro" id="IPR004850">
    <property type="entry name" value="NtA_dom"/>
</dbReference>
<evidence type="ECO:0000256" key="1">
    <source>
        <dbReference type="PROSITE-ProRule" id="PRU00443"/>
    </source>
</evidence>
<dbReference type="Proteomes" id="UP001234178">
    <property type="component" value="Unassembled WGS sequence"/>
</dbReference>
<dbReference type="PROSITE" id="PS51257">
    <property type="entry name" value="PROKAR_LIPOPROTEIN"/>
    <property type="match status" value="1"/>
</dbReference>
<keyword evidence="5" id="KW-1185">Reference proteome</keyword>
<name>A0ABR0AAS2_9CRUS</name>
<dbReference type="PROSITE" id="PS51121">
    <property type="entry name" value="NTA"/>
    <property type="match status" value="1"/>
</dbReference>
<protein>
    <recommendedName>
        <fullName evidence="3">NtA domain-containing protein</fullName>
    </recommendedName>
</protein>
<dbReference type="Pfam" id="PF03146">
    <property type="entry name" value="NtA"/>
    <property type="match status" value="1"/>
</dbReference>
<accession>A0ABR0AAS2</accession>
<feature type="chain" id="PRO_5046301219" description="NtA domain-containing protein" evidence="2">
    <location>
        <begin position="29"/>
        <end position="262"/>
    </location>
</feature>
<feature type="domain" description="NtA" evidence="3">
    <location>
        <begin position="47"/>
        <end position="217"/>
    </location>
</feature>
<evidence type="ECO:0000313" key="5">
    <source>
        <dbReference type="Proteomes" id="UP001234178"/>
    </source>
</evidence>
<dbReference type="Gene3D" id="2.40.50.120">
    <property type="match status" value="1"/>
</dbReference>
<keyword evidence="2" id="KW-0732">Signal</keyword>
<gene>
    <name evidence="4" type="ORF">OUZ56_007710</name>
</gene>
<sequence length="262" mass="29405">MAPVVMRRSKSWLCWLAIWMACANVTRATGGIQPSGESGNHAADWACPLEKWSLEERQNRSQVVFTAVIESCQTAVDAGQAIDDDHELCQRYLTQQSHDHVIVSDADVAINVRIKKVVKGLDRMWEGRRVLVEGLRDPRICPSRVRLRDTRIFLASYVNQPMSSDDDEAMDPVHDHRPIDSAEPVRLRLNSSLMSVSLRHLQQLRAFNKGIKRLDDTDNRVCLNPFLLSKRCVDSVGSSSSTGSHQPFALSSDKHVAGCLFE</sequence>
<evidence type="ECO:0000259" key="3">
    <source>
        <dbReference type="PROSITE" id="PS51121"/>
    </source>
</evidence>
<dbReference type="SUPFAM" id="SSF50242">
    <property type="entry name" value="TIMP-like"/>
    <property type="match status" value="1"/>
</dbReference>
<comment type="caution">
    <text evidence="1">Lacks conserved residue(s) required for the propagation of feature annotation.</text>
</comment>
<proteinExistence type="predicted"/>